<feature type="domain" description="SMP-30/Gluconolactonase/LRE-like region" evidence="4">
    <location>
        <begin position="17"/>
        <end position="267"/>
    </location>
</feature>
<dbReference type="InterPro" id="IPR013658">
    <property type="entry name" value="SGL"/>
</dbReference>
<accession>A0A937CLE9</accession>
<dbReference type="PANTHER" id="PTHR10907:SF47">
    <property type="entry name" value="REGUCALCIN"/>
    <property type="match status" value="1"/>
</dbReference>
<sequence length="308" mass="33887">MIADQNIEFAFAAEDIVGESIVWDDRRDALLWVDIIGRRIHSLTPATGDHRTWQMPDIVTSIGLRQDGGAIVGLRTFVALWDFDEHFEPLATIEPDRPDNRLNEGVVGPDGAFWIGTMENNIQADDSPKAIEGAKGYLYRCDVSGKVDRICDDTFGITNTLVWTDDGRLITADTLKNEIYSYGIESTTNRLFDRRTILAGFPRGLPDGSCRDREGYVWNCRVAGGGAVVRLDPAGRIDRIIDLPCSWPTSCTFGGPDMSTLYVTSARFTMSEEHLANNPQEGGLFAVKTGTTGVQSSRFGSAAKTMPI</sequence>
<feature type="binding site" evidence="3">
    <location>
        <position position="207"/>
    </location>
    <ligand>
        <name>a divalent metal cation</name>
        <dbReference type="ChEBI" id="CHEBI:60240"/>
    </ligand>
</feature>
<dbReference type="PANTHER" id="PTHR10907">
    <property type="entry name" value="REGUCALCIN"/>
    <property type="match status" value="1"/>
</dbReference>
<evidence type="ECO:0000256" key="1">
    <source>
        <dbReference type="ARBA" id="ARBA00008853"/>
    </source>
</evidence>
<dbReference type="Proteomes" id="UP000633219">
    <property type="component" value="Unassembled WGS sequence"/>
</dbReference>
<dbReference type="GO" id="GO:0005509">
    <property type="term" value="F:calcium ion binding"/>
    <property type="evidence" value="ECO:0007669"/>
    <property type="project" value="TreeGrafter"/>
</dbReference>
<reference evidence="5" key="1">
    <citation type="submission" date="2021-01" db="EMBL/GenBank/DDBJ databases">
        <title>Rhizobium sp. strain KVB221 16S ribosomal RNA gene Genome sequencing and assembly.</title>
        <authorList>
            <person name="Kang M."/>
        </authorList>
    </citation>
    <scope>NUCLEOTIDE SEQUENCE</scope>
    <source>
        <strain evidence="5">KVB221</strain>
    </source>
</reference>
<dbReference type="InterPro" id="IPR005511">
    <property type="entry name" value="SMP-30"/>
</dbReference>
<keyword evidence="6" id="KW-1185">Reference proteome</keyword>
<organism evidence="5 6">
    <name type="scientific">Rhizobium setariae</name>
    <dbReference type="NCBI Taxonomy" id="2801340"/>
    <lineage>
        <taxon>Bacteria</taxon>
        <taxon>Pseudomonadati</taxon>
        <taxon>Pseudomonadota</taxon>
        <taxon>Alphaproteobacteria</taxon>
        <taxon>Hyphomicrobiales</taxon>
        <taxon>Rhizobiaceae</taxon>
        <taxon>Rhizobium/Agrobacterium group</taxon>
        <taxon>Rhizobium</taxon>
    </lineage>
</organism>
<keyword evidence="3" id="KW-0862">Zinc</keyword>
<keyword evidence="3" id="KW-0479">Metal-binding</keyword>
<dbReference type="Gene3D" id="2.120.10.30">
    <property type="entry name" value="TolB, C-terminal domain"/>
    <property type="match status" value="1"/>
</dbReference>
<feature type="active site" description="Proton donor/acceptor" evidence="2">
    <location>
        <position position="207"/>
    </location>
</feature>
<feature type="binding site" evidence="3">
    <location>
        <position position="19"/>
    </location>
    <ligand>
        <name>a divalent metal cation</name>
        <dbReference type="ChEBI" id="CHEBI:60240"/>
    </ligand>
</feature>
<dbReference type="PRINTS" id="PR01790">
    <property type="entry name" value="SMP30FAMILY"/>
</dbReference>
<evidence type="ECO:0000313" key="5">
    <source>
        <dbReference type="EMBL" id="MBL0371556.1"/>
    </source>
</evidence>
<name>A0A937CLE9_9HYPH</name>
<feature type="binding site" evidence="3">
    <location>
        <position position="159"/>
    </location>
    <ligand>
        <name>a divalent metal cation</name>
        <dbReference type="ChEBI" id="CHEBI:60240"/>
    </ligand>
</feature>
<comment type="similarity">
    <text evidence="1">Belongs to the SMP-30/CGR1 family.</text>
</comment>
<gene>
    <name evidence="5" type="ORF">JJB09_05905</name>
</gene>
<proteinExistence type="inferred from homology"/>
<evidence type="ECO:0000313" key="6">
    <source>
        <dbReference type="Proteomes" id="UP000633219"/>
    </source>
</evidence>
<comment type="cofactor">
    <cofactor evidence="3">
        <name>Zn(2+)</name>
        <dbReference type="ChEBI" id="CHEBI:29105"/>
    </cofactor>
    <text evidence="3">Binds 1 divalent metal cation per subunit.</text>
</comment>
<evidence type="ECO:0000259" key="4">
    <source>
        <dbReference type="Pfam" id="PF08450"/>
    </source>
</evidence>
<comment type="caution">
    <text evidence="5">The sequence shown here is derived from an EMBL/GenBank/DDBJ whole genome shotgun (WGS) entry which is preliminary data.</text>
</comment>
<feature type="binding site" evidence="3">
    <location>
        <position position="103"/>
    </location>
    <ligand>
        <name>substrate</name>
    </ligand>
</feature>
<feature type="binding site" evidence="3">
    <location>
        <position position="101"/>
    </location>
    <ligand>
        <name>substrate</name>
    </ligand>
</feature>
<dbReference type="InterPro" id="IPR011042">
    <property type="entry name" value="6-blade_b-propeller_TolB-like"/>
</dbReference>
<dbReference type="GO" id="GO:0019853">
    <property type="term" value="P:L-ascorbic acid biosynthetic process"/>
    <property type="evidence" value="ECO:0007669"/>
    <property type="project" value="TreeGrafter"/>
</dbReference>
<dbReference type="RefSeq" id="WP_201654575.1">
    <property type="nucleotide sequence ID" value="NZ_JAEQNC010000003.1"/>
</dbReference>
<dbReference type="AlphaFoldDB" id="A0A937CLE9"/>
<dbReference type="EMBL" id="JAEQNC010000003">
    <property type="protein sequence ID" value="MBL0371556.1"/>
    <property type="molecule type" value="Genomic_DNA"/>
</dbReference>
<protein>
    <submittedName>
        <fullName evidence="5">SMP-30/gluconolactonase/LRE family protein</fullName>
    </submittedName>
</protein>
<dbReference type="GO" id="GO:0004341">
    <property type="term" value="F:gluconolactonase activity"/>
    <property type="evidence" value="ECO:0007669"/>
    <property type="project" value="TreeGrafter"/>
</dbReference>
<dbReference type="Pfam" id="PF08450">
    <property type="entry name" value="SGL"/>
    <property type="match status" value="1"/>
</dbReference>
<evidence type="ECO:0000256" key="3">
    <source>
        <dbReference type="PIRSR" id="PIRSR605511-2"/>
    </source>
</evidence>
<evidence type="ECO:0000256" key="2">
    <source>
        <dbReference type="PIRSR" id="PIRSR605511-1"/>
    </source>
</evidence>
<dbReference type="SUPFAM" id="SSF63829">
    <property type="entry name" value="Calcium-dependent phosphotriesterase"/>
    <property type="match status" value="1"/>
</dbReference>